<protein>
    <submittedName>
        <fullName evidence="1">Uncharacterized protein</fullName>
    </submittedName>
</protein>
<comment type="caution">
    <text evidence="1">The sequence shown here is derived from an EMBL/GenBank/DDBJ whole genome shotgun (WGS) entry which is preliminary data.</text>
</comment>
<gene>
    <name evidence="1" type="ORF">GCM10007269_29860</name>
</gene>
<dbReference type="RefSeq" id="WP_188437376.1">
    <property type="nucleotide sequence ID" value="NZ_BMCM01000005.1"/>
</dbReference>
<reference evidence="2" key="1">
    <citation type="journal article" date="2019" name="Int. J. Syst. Evol. Microbiol.">
        <title>The Global Catalogue of Microorganisms (GCM) 10K type strain sequencing project: providing services to taxonomists for standard genome sequencing and annotation.</title>
        <authorList>
            <consortium name="The Broad Institute Genomics Platform"/>
            <consortium name="The Broad Institute Genome Sequencing Center for Infectious Disease"/>
            <person name="Wu L."/>
            <person name="Ma J."/>
        </authorList>
    </citation>
    <scope>NUCLEOTIDE SEQUENCE [LARGE SCALE GENOMIC DNA]</scope>
    <source>
        <strain evidence="2">CCM 7640</strain>
    </source>
</reference>
<organism evidence="1 2">
    <name type="scientific">Microbacterium murale</name>
    <dbReference type="NCBI Taxonomy" id="1081040"/>
    <lineage>
        <taxon>Bacteria</taxon>
        <taxon>Bacillati</taxon>
        <taxon>Actinomycetota</taxon>
        <taxon>Actinomycetes</taxon>
        <taxon>Micrococcales</taxon>
        <taxon>Microbacteriaceae</taxon>
        <taxon>Microbacterium</taxon>
    </lineage>
</organism>
<dbReference type="Proteomes" id="UP000629365">
    <property type="component" value="Unassembled WGS sequence"/>
</dbReference>
<proteinExistence type="predicted"/>
<dbReference type="EMBL" id="BMCM01000005">
    <property type="protein sequence ID" value="GGD84961.1"/>
    <property type="molecule type" value="Genomic_DNA"/>
</dbReference>
<sequence>MSAVAITRTHAVPRGATALERASIRLADAVTRWAMRRAELRQERRDAMLAAVQAEQTRKADPRAADHMLAQVGVIRR</sequence>
<evidence type="ECO:0000313" key="1">
    <source>
        <dbReference type="EMBL" id="GGD84961.1"/>
    </source>
</evidence>
<evidence type="ECO:0000313" key="2">
    <source>
        <dbReference type="Proteomes" id="UP000629365"/>
    </source>
</evidence>
<accession>A0ABQ1RW18</accession>
<keyword evidence="2" id="KW-1185">Reference proteome</keyword>
<name>A0ABQ1RW18_9MICO</name>